<protein>
    <submittedName>
        <fullName evidence="4">Monovalent cation/H(+) antiporter subunit G</fullName>
    </submittedName>
</protein>
<evidence type="ECO:0000256" key="3">
    <source>
        <dbReference type="SAM" id="Phobius"/>
    </source>
</evidence>
<dbReference type="Proteomes" id="UP000432715">
    <property type="component" value="Unassembled WGS sequence"/>
</dbReference>
<dbReference type="PANTHER" id="PTHR34703">
    <property type="entry name" value="ANTIPORTER SUBUNIT MNHG2-RELATED"/>
    <property type="match status" value="1"/>
</dbReference>
<keyword evidence="3" id="KW-1133">Transmembrane helix</keyword>
<feature type="transmembrane region" description="Helical" evidence="3">
    <location>
        <begin position="64"/>
        <end position="87"/>
    </location>
</feature>
<dbReference type="EMBL" id="WBZC01000031">
    <property type="protein sequence ID" value="KAB3534151.1"/>
    <property type="molecule type" value="Genomic_DNA"/>
</dbReference>
<organism evidence="4 5">
    <name type="scientific">Alkaliphilus pronyensis</name>
    <dbReference type="NCBI Taxonomy" id="1482732"/>
    <lineage>
        <taxon>Bacteria</taxon>
        <taxon>Bacillati</taxon>
        <taxon>Bacillota</taxon>
        <taxon>Clostridia</taxon>
        <taxon>Peptostreptococcales</taxon>
        <taxon>Natronincolaceae</taxon>
        <taxon>Alkaliphilus</taxon>
    </lineage>
</organism>
<comment type="caution">
    <text evidence="4">The sequence shown here is derived from an EMBL/GenBank/DDBJ whole genome shotgun (WGS) entry which is preliminary data.</text>
</comment>
<dbReference type="GO" id="GO:0015385">
    <property type="term" value="F:sodium:proton antiporter activity"/>
    <property type="evidence" value="ECO:0007669"/>
    <property type="project" value="TreeGrafter"/>
</dbReference>
<comment type="subcellular location">
    <subcellularLocation>
        <location evidence="1">Membrane</location>
        <topology evidence="1">Multi-pass membrane protein</topology>
    </subcellularLocation>
</comment>
<evidence type="ECO:0000256" key="2">
    <source>
        <dbReference type="ARBA" id="ARBA00008404"/>
    </source>
</evidence>
<dbReference type="AlphaFoldDB" id="A0A6I0EXZ9"/>
<proteinExistence type="inferred from homology"/>
<comment type="similarity">
    <text evidence="2">Belongs to the CPA3 antiporters (TC 2.A.63) subunit G family.</text>
</comment>
<evidence type="ECO:0000313" key="4">
    <source>
        <dbReference type="EMBL" id="KAB3534151.1"/>
    </source>
</evidence>
<dbReference type="NCBIfam" id="NF009314">
    <property type="entry name" value="PRK12674.1-2"/>
    <property type="match status" value="1"/>
</dbReference>
<keyword evidence="3" id="KW-0812">Transmembrane</keyword>
<evidence type="ECO:0000256" key="1">
    <source>
        <dbReference type="ARBA" id="ARBA00004141"/>
    </source>
</evidence>
<accession>A0A6I0EXZ9</accession>
<dbReference type="NCBIfam" id="TIGR01300">
    <property type="entry name" value="CPA3_mnhG_phaG"/>
    <property type="match status" value="1"/>
</dbReference>
<feature type="transmembrane region" description="Helical" evidence="3">
    <location>
        <begin position="6"/>
        <end position="27"/>
    </location>
</feature>
<gene>
    <name evidence="4" type="ORF">F8154_09440</name>
</gene>
<dbReference type="InterPro" id="IPR005133">
    <property type="entry name" value="PhaG_MnhG_YufB"/>
</dbReference>
<reference evidence="4 5" key="1">
    <citation type="submission" date="2019-10" db="EMBL/GenBank/DDBJ databases">
        <title>Alkaliphilus serpentinus sp. nov. and Alkaliphilus pronyensis sp. nov., two novel anaerobic alkaliphilic species isolated from the serpentinized-hosted hydrothermal field of the Prony Bay (New Caledonia).</title>
        <authorList>
            <person name="Postec A."/>
        </authorList>
    </citation>
    <scope>NUCLEOTIDE SEQUENCE [LARGE SCALE GENOMIC DNA]</scope>
    <source>
        <strain evidence="4 5">LacV</strain>
    </source>
</reference>
<keyword evidence="5" id="KW-1185">Reference proteome</keyword>
<dbReference type="RefSeq" id="WP_151861372.1">
    <property type="nucleotide sequence ID" value="NZ_WBZC01000031.1"/>
</dbReference>
<evidence type="ECO:0000313" key="5">
    <source>
        <dbReference type="Proteomes" id="UP000432715"/>
    </source>
</evidence>
<sequence>MELLLNLLVILFFIGGGFFFFVGTLGLIRMPDVFCRMHATTKCDTLGAGLILIGLMIYKGFDIIFLKLLIIIIFIWITNPTAAHIIAKAQHNKMKSEALKE</sequence>
<dbReference type="PANTHER" id="PTHR34703:SF1">
    <property type="entry name" value="ANTIPORTER SUBUNIT MNHG2-RELATED"/>
    <property type="match status" value="1"/>
</dbReference>
<name>A0A6I0EXZ9_9FIRM</name>
<keyword evidence="3" id="KW-0472">Membrane</keyword>
<dbReference type="Pfam" id="PF03334">
    <property type="entry name" value="PhaG_MnhG_YufB"/>
    <property type="match status" value="1"/>
</dbReference>